<reference evidence="7 8" key="1">
    <citation type="submission" date="2021-02" db="EMBL/GenBank/DDBJ databases">
        <title>Bacillus sp. RD4P76, an endophyte from a halophyte.</title>
        <authorList>
            <person name="Sun J.-Q."/>
        </authorList>
    </citation>
    <scope>NUCLEOTIDE SEQUENCE [LARGE SCALE GENOMIC DNA]</scope>
    <source>
        <strain evidence="7 8">RD4P76</strain>
    </source>
</reference>
<proteinExistence type="predicted"/>
<evidence type="ECO:0000256" key="4">
    <source>
        <dbReference type="ARBA" id="ARBA00023136"/>
    </source>
</evidence>
<evidence type="ECO:0000259" key="6">
    <source>
        <dbReference type="Pfam" id="PF04893"/>
    </source>
</evidence>
<feature type="transmembrane region" description="Helical" evidence="5">
    <location>
        <begin position="80"/>
        <end position="105"/>
    </location>
</feature>
<feature type="transmembrane region" description="Helical" evidence="5">
    <location>
        <begin position="162"/>
        <end position="183"/>
    </location>
</feature>
<evidence type="ECO:0000256" key="1">
    <source>
        <dbReference type="ARBA" id="ARBA00004141"/>
    </source>
</evidence>
<keyword evidence="3 5" id="KW-1133">Transmembrane helix</keyword>
<sequence length="222" mass="23397">MEEQVQKNTNKPSLFAMIWSPTEQLEKVRLNPRIWGPLAIITLLFIAASALLAYTTDIATLLGDEIPAEELALVEGFTRISMLIGGVLGPIIGILISTAIYLVIAKIVSSDVTFKQLFSMNTFLMIVSALGMIVNTLVIWAIGGNPAIYVTSLGSIIPVDGFVGGMLGAIEVFTIWGTVLSAIGLQKVAGFSKGLAWGVSIVFLIIGLVFAGVGGAMQGLGV</sequence>
<keyword evidence="2 5" id="KW-0812">Transmembrane</keyword>
<comment type="caution">
    <text evidence="7">The sequence shown here is derived from an EMBL/GenBank/DDBJ whole genome shotgun (WGS) entry which is preliminary data.</text>
</comment>
<dbReference type="Pfam" id="PF04893">
    <property type="entry name" value="Yip1"/>
    <property type="match status" value="1"/>
</dbReference>
<evidence type="ECO:0000313" key="8">
    <source>
        <dbReference type="Proteomes" id="UP001518925"/>
    </source>
</evidence>
<dbReference type="Proteomes" id="UP001518925">
    <property type="component" value="Unassembled WGS sequence"/>
</dbReference>
<accession>A0ABS2DKJ8</accession>
<evidence type="ECO:0000256" key="5">
    <source>
        <dbReference type="SAM" id="Phobius"/>
    </source>
</evidence>
<organism evidence="7 8">
    <name type="scientific">Bacillus suaedaesalsae</name>
    <dbReference type="NCBI Taxonomy" id="2810349"/>
    <lineage>
        <taxon>Bacteria</taxon>
        <taxon>Bacillati</taxon>
        <taxon>Bacillota</taxon>
        <taxon>Bacilli</taxon>
        <taxon>Bacillales</taxon>
        <taxon>Bacillaceae</taxon>
        <taxon>Bacillus</taxon>
    </lineage>
</organism>
<gene>
    <name evidence="7" type="ORF">JR050_15035</name>
</gene>
<dbReference type="InterPro" id="IPR006977">
    <property type="entry name" value="Yip1_dom"/>
</dbReference>
<dbReference type="EMBL" id="JAFELM010000036">
    <property type="protein sequence ID" value="MBM6618983.1"/>
    <property type="molecule type" value="Genomic_DNA"/>
</dbReference>
<evidence type="ECO:0000313" key="7">
    <source>
        <dbReference type="EMBL" id="MBM6618983.1"/>
    </source>
</evidence>
<comment type="subcellular location">
    <subcellularLocation>
        <location evidence="1">Membrane</location>
        <topology evidence="1">Multi-pass membrane protein</topology>
    </subcellularLocation>
</comment>
<feature type="transmembrane region" description="Helical" evidence="5">
    <location>
        <begin position="34"/>
        <end position="54"/>
    </location>
</feature>
<keyword evidence="4 5" id="KW-0472">Membrane</keyword>
<evidence type="ECO:0000256" key="2">
    <source>
        <dbReference type="ARBA" id="ARBA00022692"/>
    </source>
</evidence>
<feature type="transmembrane region" description="Helical" evidence="5">
    <location>
        <begin position="117"/>
        <end position="142"/>
    </location>
</feature>
<feature type="domain" description="Yip1" evidence="6">
    <location>
        <begin position="17"/>
        <end position="212"/>
    </location>
</feature>
<protein>
    <submittedName>
        <fullName evidence="7">YIP1 family protein</fullName>
    </submittedName>
</protein>
<dbReference type="RefSeq" id="WP_204204335.1">
    <property type="nucleotide sequence ID" value="NZ_JAFELM010000036.1"/>
</dbReference>
<name>A0ABS2DKJ8_9BACI</name>
<feature type="transmembrane region" description="Helical" evidence="5">
    <location>
        <begin position="195"/>
        <end position="217"/>
    </location>
</feature>
<evidence type="ECO:0000256" key="3">
    <source>
        <dbReference type="ARBA" id="ARBA00022989"/>
    </source>
</evidence>
<keyword evidence="8" id="KW-1185">Reference proteome</keyword>